<keyword evidence="1" id="KW-0472">Membrane</keyword>
<sequence length="107" mass="11889">MNPLAYIMRALIKGYQWFISPILPGGCRFYPSCSSYTLQAIEVHGALKGSWLGLKRLLRCHPWNEGGMDPVPGTEAAHNHTHDHSHRHDGADQKVDLGPHGEANHTL</sequence>
<evidence type="ECO:0000256" key="1">
    <source>
        <dbReference type="HAMAP-Rule" id="MF_00386"/>
    </source>
</evidence>
<feature type="compositionally biased region" description="Basic and acidic residues" evidence="2">
    <location>
        <begin position="77"/>
        <end position="107"/>
    </location>
</feature>
<dbReference type="PANTHER" id="PTHR33383">
    <property type="entry name" value="MEMBRANE PROTEIN INSERTION EFFICIENCY FACTOR-RELATED"/>
    <property type="match status" value="1"/>
</dbReference>
<accession>A0A1E5QB49</accession>
<protein>
    <recommendedName>
        <fullName evidence="1">Putative membrane protein insertion efficiency factor</fullName>
    </recommendedName>
</protein>
<reference evidence="4" key="1">
    <citation type="submission" date="2016-07" db="EMBL/GenBank/DDBJ databases">
        <authorList>
            <person name="Florea S."/>
            <person name="Webb J.S."/>
            <person name="Jaromczyk J."/>
            <person name="Schardl C.L."/>
        </authorList>
    </citation>
    <scope>NUCLEOTIDE SEQUENCE [LARGE SCALE GENOMIC DNA]</scope>
    <source>
        <strain evidence="4">MV-1</strain>
    </source>
</reference>
<dbReference type="GO" id="GO:0005886">
    <property type="term" value="C:plasma membrane"/>
    <property type="evidence" value="ECO:0007669"/>
    <property type="project" value="UniProtKB-SubCell"/>
</dbReference>
<feature type="region of interest" description="Disordered" evidence="2">
    <location>
        <begin position="68"/>
        <end position="107"/>
    </location>
</feature>
<dbReference type="Pfam" id="PF01809">
    <property type="entry name" value="YidD"/>
    <property type="match status" value="1"/>
</dbReference>
<dbReference type="SMART" id="SM01234">
    <property type="entry name" value="Haemolytic"/>
    <property type="match status" value="1"/>
</dbReference>
<dbReference type="Proteomes" id="UP000095347">
    <property type="component" value="Unassembled WGS sequence"/>
</dbReference>
<evidence type="ECO:0000256" key="2">
    <source>
        <dbReference type="SAM" id="MobiDB-lite"/>
    </source>
</evidence>
<comment type="subcellular location">
    <subcellularLocation>
        <location evidence="1">Cell membrane</location>
        <topology evidence="1">Peripheral membrane protein</topology>
        <orientation evidence="1">Cytoplasmic side</orientation>
    </subcellularLocation>
</comment>
<dbReference type="HAMAP" id="MF_00386">
    <property type="entry name" value="UPF0161_YidD"/>
    <property type="match status" value="1"/>
</dbReference>
<dbReference type="OrthoDB" id="9801753at2"/>
<comment type="function">
    <text evidence="1">Could be involved in insertion of integral membrane proteins into the membrane.</text>
</comment>
<comment type="similarity">
    <text evidence="1">Belongs to the UPF0161 family.</text>
</comment>
<proteinExistence type="inferred from homology"/>
<comment type="caution">
    <text evidence="3">The sequence shown here is derived from an EMBL/GenBank/DDBJ whole genome shotgun (WGS) entry which is preliminary data.</text>
</comment>
<evidence type="ECO:0000313" key="4">
    <source>
        <dbReference type="Proteomes" id="UP000095347"/>
    </source>
</evidence>
<keyword evidence="4" id="KW-1185">Reference proteome</keyword>
<keyword evidence="1" id="KW-1003">Cell membrane</keyword>
<dbReference type="EMBL" id="MCGG01000008">
    <property type="protein sequence ID" value="OEJ69248.1"/>
    <property type="molecule type" value="Genomic_DNA"/>
</dbReference>
<evidence type="ECO:0000313" key="3">
    <source>
        <dbReference type="EMBL" id="OEJ69248.1"/>
    </source>
</evidence>
<dbReference type="NCBIfam" id="TIGR00278">
    <property type="entry name" value="membrane protein insertion efficiency factor YidD"/>
    <property type="match status" value="1"/>
</dbReference>
<dbReference type="AlphaFoldDB" id="A0A1E5QB49"/>
<dbReference type="InterPro" id="IPR002696">
    <property type="entry name" value="Membr_insert_effic_factor_YidD"/>
</dbReference>
<dbReference type="STRING" id="28181.BEN30_03965"/>
<organism evidence="3 4">
    <name type="scientific">Magnetovibrio blakemorei</name>
    <dbReference type="NCBI Taxonomy" id="28181"/>
    <lineage>
        <taxon>Bacteria</taxon>
        <taxon>Pseudomonadati</taxon>
        <taxon>Pseudomonadota</taxon>
        <taxon>Alphaproteobacteria</taxon>
        <taxon>Rhodospirillales</taxon>
        <taxon>Magnetovibrionaceae</taxon>
        <taxon>Magnetovibrio</taxon>
    </lineage>
</organism>
<gene>
    <name evidence="3" type="ORF">BEN30_03965</name>
</gene>
<dbReference type="RefSeq" id="WP_069956713.1">
    <property type="nucleotide sequence ID" value="NZ_MCGG01000008.1"/>
</dbReference>
<dbReference type="PANTHER" id="PTHR33383:SF1">
    <property type="entry name" value="MEMBRANE PROTEIN INSERTION EFFICIENCY FACTOR-RELATED"/>
    <property type="match status" value="1"/>
</dbReference>
<name>A0A1E5QB49_9PROT</name>